<name>A0ACC1NW08_9PEZI</name>
<gene>
    <name evidence="1" type="ORF">NUW58_g6271</name>
</gene>
<reference evidence="1" key="1">
    <citation type="submission" date="2022-10" db="EMBL/GenBank/DDBJ databases">
        <title>Genome Sequence of Xylaria curta.</title>
        <authorList>
            <person name="Buettner E."/>
        </authorList>
    </citation>
    <scope>NUCLEOTIDE SEQUENCE</scope>
    <source>
        <strain evidence="1">Babe10</strain>
    </source>
</reference>
<comment type="caution">
    <text evidence="1">The sequence shown here is derived from an EMBL/GenBank/DDBJ whole genome shotgun (WGS) entry which is preliminary data.</text>
</comment>
<dbReference type="Proteomes" id="UP001143856">
    <property type="component" value="Unassembled WGS sequence"/>
</dbReference>
<dbReference type="EMBL" id="JAPDGR010001382">
    <property type="protein sequence ID" value="KAJ2983323.1"/>
    <property type="molecule type" value="Genomic_DNA"/>
</dbReference>
<accession>A0ACC1NW08</accession>
<keyword evidence="2" id="KW-1185">Reference proteome</keyword>
<sequence>MSRIALFHNLKIATTNPAQQSLRSVSHLTNIHTLIHSQLSSLTPNQKKQNRAPAPETQDQGDVYVLTLQTDVVHQARMSELRTQYFPAHLLKVNAHITLFHALPSSLLSIVIADLPSLSYSIPPFHIRAEAPFRMARGIGVHVSGLGPLKKLFAQLQGRWWGYLTPQDRRRFKGHYTLMNKVDDRDAREMCLGELGREFTGCDGVASGLCLSRYDRGWWRYERNFRFSGVSAC</sequence>
<proteinExistence type="predicted"/>
<organism evidence="1 2">
    <name type="scientific">Xylaria curta</name>
    <dbReference type="NCBI Taxonomy" id="42375"/>
    <lineage>
        <taxon>Eukaryota</taxon>
        <taxon>Fungi</taxon>
        <taxon>Dikarya</taxon>
        <taxon>Ascomycota</taxon>
        <taxon>Pezizomycotina</taxon>
        <taxon>Sordariomycetes</taxon>
        <taxon>Xylariomycetidae</taxon>
        <taxon>Xylariales</taxon>
        <taxon>Xylariaceae</taxon>
        <taxon>Xylaria</taxon>
    </lineage>
</organism>
<protein>
    <submittedName>
        <fullName evidence="1">Uncharacterized protein</fullName>
    </submittedName>
</protein>
<evidence type="ECO:0000313" key="1">
    <source>
        <dbReference type="EMBL" id="KAJ2983323.1"/>
    </source>
</evidence>
<evidence type="ECO:0000313" key="2">
    <source>
        <dbReference type="Proteomes" id="UP001143856"/>
    </source>
</evidence>